<evidence type="ECO:0000313" key="2">
    <source>
        <dbReference type="EMBL" id="MDM5271842.1"/>
    </source>
</evidence>
<accession>A0ABT7QYC8</accession>
<dbReference type="SUPFAM" id="SSF53955">
    <property type="entry name" value="Lysozyme-like"/>
    <property type="match status" value="1"/>
</dbReference>
<evidence type="ECO:0000259" key="1">
    <source>
        <dbReference type="Pfam" id="PF01464"/>
    </source>
</evidence>
<comment type="caution">
    <text evidence="2">The sequence shown here is derived from an EMBL/GenBank/DDBJ whole genome shotgun (WGS) entry which is preliminary data.</text>
</comment>
<dbReference type="RefSeq" id="WP_289413566.1">
    <property type="nucleotide sequence ID" value="NZ_JAQIBD010000002.1"/>
</dbReference>
<proteinExistence type="predicted"/>
<dbReference type="Gene3D" id="1.10.530.10">
    <property type="match status" value="1"/>
</dbReference>
<evidence type="ECO:0000313" key="3">
    <source>
        <dbReference type="Proteomes" id="UP001169069"/>
    </source>
</evidence>
<feature type="domain" description="Transglycosylase SLT" evidence="1">
    <location>
        <begin position="31"/>
        <end position="121"/>
    </location>
</feature>
<gene>
    <name evidence="2" type="ORF">PGH07_06605</name>
</gene>
<protein>
    <submittedName>
        <fullName evidence="2">Lytic transglycosylase</fullName>
    </submittedName>
</protein>
<keyword evidence="3" id="KW-1185">Reference proteome</keyword>
<dbReference type="Proteomes" id="UP001169069">
    <property type="component" value="Unassembled WGS sequence"/>
</dbReference>
<sequence>MVDLKLFVFIFISFLLIQGCSSKTEPNMDHIVNKIVEVETPNGNYTAVNKKTGAYGRYQITPNTAKYYSKKLDIDYNRWKEPSNQDKIFKALLSDNIRCLRTKGHKINTFTVYGAHQQGATGFDNIMNNRNLDDNMYVKLRRNIPAEYRNCKDEELCEVWVRYWKKKLS</sequence>
<dbReference type="InterPro" id="IPR008258">
    <property type="entry name" value="Transglycosylase_SLT_dom_1"/>
</dbReference>
<name>A0ABT7QYC8_9BACT</name>
<dbReference type="InterPro" id="IPR023346">
    <property type="entry name" value="Lysozyme-like_dom_sf"/>
</dbReference>
<dbReference type="EMBL" id="JAQIBD010000002">
    <property type="protein sequence ID" value="MDM5271842.1"/>
    <property type="molecule type" value="Genomic_DNA"/>
</dbReference>
<dbReference type="Pfam" id="PF01464">
    <property type="entry name" value="SLT"/>
    <property type="match status" value="1"/>
</dbReference>
<organism evidence="2 3">
    <name type="scientific">Sulfurovum zhangzhouensis</name>
    <dbReference type="NCBI Taxonomy" id="3019067"/>
    <lineage>
        <taxon>Bacteria</taxon>
        <taxon>Pseudomonadati</taxon>
        <taxon>Campylobacterota</taxon>
        <taxon>Epsilonproteobacteria</taxon>
        <taxon>Campylobacterales</taxon>
        <taxon>Sulfurovaceae</taxon>
        <taxon>Sulfurovum</taxon>
    </lineage>
</organism>
<dbReference type="PROSITE" id="PS51257">
    <property type="entry name" value="PROKAR_LIPOPROTEIN"/>
    <property type="match status" value="1"/>
</dbReference>
<reference evidence="2" key="1">
    <citation type="submission" date="2023-01" db="EMBL/GenBank/DDBJ databases">
        <title>Sulfurovum sp. zt1-1 genome assembly.</title>
        <authorList>
            <person name="Wang J."/>
        </authorList>
    </citation>
    <scope>NUCLEOTIDE SEQUENCE</scope>
    <source>
        <strain evidence="2">Zt1-1</strain>
    </source>
</reference>